<feature type="domain" description="DUF5605" evidence="3">
    <location>
        <begin position="448"/>
        <end position="508"/>
    </location>
</feature>
<dbReference type="InterPro" id="IPR017853">
    <property type="entry name" value="GH"/>
</dbReference>
<evidence type="ECO:0000313" key="5">
    <source>
        <dbReference type="Proteomes" id="UP000199024"/>
    </source>
</evidence>
<evidence type="ECO:0000259" key="3">
    <source>
        <dbReference type="Pfam" id="PF18310"/>
    </source>
</evidence>
<evidence type="ECO:0000259" key="1">
    <source>
        <dbReference type="Pfam" id="PF13204"/>
    </source>
</evidence>
<dbReference type="Pfam" id="PF16586">
    <property type="entry name" value="DUF5060"/>
    <property type="match status" value="1"/>
</dbReference>
<sequence length="510" mass="57975">MPPITRREALKLASAASLTSLAPIAKNVRSTPRWEIFETTFEGPSTGNPFAEVTLTATFTLGHRAVSLEGFYDGAGQYRIRFMPDAEGSWYFTTQSNIPTLNGHTGAFLCTPPTSHGPVGVADTYHFAHADGTPFFPFGTTCYAWVHQPEKLQAETLATLKKSPFNKLRMCVFPKHYEYNHNEPTLFPFAGTPGHFDLTRPNPAFYAHLEQRLAGLRALHIEADLILFHPYDDPARWGFASMPPAADDAYLRYLLARLSCYRNLWWSVANEWDLMHSKKLADFDRFFHLIEQHDPHAHLRSIHHSGPIYDNSHPWVTHASLQVITFEKALEYRNAWHKPVCFDEIQYEGNLNKRWGNVSGDELTRRFWLCLIQGCYATHGETFLPEDATLDEATTPTIWWSHGGDLHGTSPAHIAFLQSLIQSPLTPSPDPYYLNATAFDTTGKPPRQILYFMDFHQPLWYEFPLPEGTYKAEALDIFAHTITPIPGTHSGKSRIRMPVKPYAALRFTRL</sequence>
<reference evidence="4 5" key="1">
    <citation type="submission" date="2016-10" db="EMBL/GenBank/DDBJ databases">
        <authorList>
            <person name="de Groot N.N."/>
        </authorList>
    </citation>
    <scope>NUCLEOTIDE SEQUENCE [LARGE SCALE GENOMIC DNA]</scope>
    <source>
        <strain evidence="4 5">DSM 21001</strain>
    </source>
</reference>
<dbReference type="PANTHER" id="PTHR37836">
    <property type="entry name" value="LMO1036 PROTEIN"/>
    <property type="match status" value="1"/>
</dbReference>
<dbReference type="Gene3D" id="3.20.20.80">
    <property type="entry name" value="Glycosidases"/>
    <property type="match status" value="1"/>
</dbReference>
<keyword evidence="5" id="KW-1185">Reference proteome</keyword>
<feature type="domain" description="DUF5060" evidence="2">
    <location>
        <begin position="32"/>
        <end position="97"/>
    </location>
</feature>
<dbReference type="RefSeq" id="WP_089842664.1">
    <property type="nucleotide sequence ID" value="NZ_FOZL01000002.1"/>
</dbReference>
<protein>
    <recommendedName>
        <fullName evidence="6">DUF5060 domain-containing protein</fullName>
    </recommendedName>
</protein>
<dbReference type="InterPro" id="IPR032260">
    <property type="entry name" value="DUF5060"/>
</dbReference>
<evidence type="ECO:0008006" key="6">
    <source>
        <dbReference type="Google" id="ProtNLM"/>
    </source>
</evidence>
<dbReference type="Proteomes" id="UP000199024">
    <property type="component" value="Unassembled WGS sequence"/>
</dbReference>
<dbReference type="Gene3D" id="2.60.40.3950">
    <property type="match status" value="1"/>
</dbReference>
<dbReference type="Pfam" id="PF13204">
    <property type="entry name" value="Apiosidase"/>
    <property type="match status" value="1"/>
</dbReference>
<dbReference type="Gene3D" id="2.60.40.10">
    <property type="entry name" value="Immunoglobulins"/>
    <property type="match status" value="1"/>
</dbReference>
<name>A0A1I6MYJ6_9BACT</name>
<evidence type="ECO:0000313" key="4">
    <source>
        <dbReference type="EMBL" id="SFS20782.1"/>
    </source>
</evidence>
<dbReference type="InterPro" id="IPR025277">
    <property type="entry name" value="Apiosidase-like_cat_dom"/>
</dbReference>
<organism evidence="4 5">
    <name type="scientific">Granulicella pectinivorans</name>
    <dbReference type="NCBI Taxonomy" id="474950"/>
    <lineage>
        <taxon>Bacteria</taxon>
        <taxon>Pseudomonadati</taxon>
        <taxon>Acidobacteriota</taxon>
        <taxon>Terriglobia</taxon>
        <taxon>Terriglobales</taxon>
        <taxon>Acidobacteriaceae</taxon>
        <taxon>Granulicella</taxon>
    </lineage>
</organism>
<dbReference type="SUPFAM" id="SSF51445">
    <property type="entry name" value="(Trans)glycosidases"/>
    <property type="match status" value="1"/>
</dbReference>
<dbReference type="EMBL" id="FOZL01000002">
    <property type="protein sequence ID" value="SFS20782.1"/>
    <property type="molecule type" value="Genomic_DNA"/>
</dbReference>
<dbReference type="InterPro" id="IPR013783">
    <property type="entry name" value="Ig-like_fold"/>
</dbReference>
<dbReference type="OrthoDB" id="127163at2"/>
<dbReference type="InterPro" id="IPR041239">
    <property type="entry name" value="DUF5605"/>
</dbReference>
<proteinExistence type="predicted"/>
<feature type="domain" description="Apiosidase-like catalytic" evidence="1">
    <location>
        <begin position="124"/>
        <end position="375"/>
    </location>
</feature>
<gene>
    <name evidence="4" type="ORF">SAMN05421771_3825</name>
</gene>
<evidence type="ECO:0000259" key="2">
    <source>
        <dbReference type="Pfam" id="PF16586"/>
    </source>
</evidence>
<dbReference type="Pfam" id="PF18310">
    <property type="entry name" value="DUF5605"/>
    <property type="match status" value="1"/>
</dbReference>
<accession>A0A1I6MYJ6</accession>
<dbReference type="PANTHER" id="PTHR37836:SF2">
    <property type="entry name" value="DUF4038 DOMAIN-CONTAINING PROTEIN"/>
    <property type="match status" value="1"/>
</dbReference>
<dbReference type="AlphaFoldDB" id="A0A1I6MYJ6"/>
<dbReference type="STRING" id="474950.SAMN05421771_3825"/>